<feature type="signal peptide" evidence="1">
    <location>
        <begin position="1"/>
        <end position="33"/>
    </location>
</feature>
<reference evidence="2" key="1">
    <citation type="submission" date="2020-08" db="EMBL/GenBank/DDBJ databases">
        <title>Novel species isolated from subtropical streams in China.</title>
        <authorList>
            <person name="Lu H."/>
        </authorList>
    </citation>
    <scope>NUCLEOTIDE SEQUENCE</scope>
    <source>
        <strain evidence="2">CY7W</strain>
    </source>
</reference>
<dbReference type="RefSeq" id="WP_186882207.1">
    <property type="nucleotide sequence ID" value="NZ_JACOGG010000018.1"/>
</dbReference>
<dbReference type="Proteomes" id="UP000612361">
    <property type="component" value="Unassembled WGS sequence"/>
</dbReference>
<organism evidence="2 3">
    <name type="scientific">Undibacterium rugosum</name>
    <dbReference type="NCBI Taxonomy" id="2762291"/>
    <lineage>
        <taxon>Bacteria</taxon>
        <taxon>Pseudomonadati</taxon>
        <taxon>Pseudomonadota</taxon>
        <taxon>Betaproteobacteria</taxon>
        <taxon>Burkholderiales</taxon>
        <taxon>Oxalobacteraceae</taxon>
        <taxon>Undibacterium</taxon>
    </lineage>
</organism>
<evidence type="ECO:0000256" key="1">
    <source>
        <dbReference type="SAM" id="SignalP"/>
    </source>
</evidence>
<dbReference type="AlphaFoldDB" id="A0A923KZU9"/>
<keyword evidence="1" id="KW-0732">Signal</keyword>
<proteinExistence type="predicted"/>
<evidence type="ECO:0000313" key="2">
    <source>
        <dbReference type="EMBL" id="MBC3936665.1"/>
    </source>
</evidence>
<sequence length="323" mass="35666">MSIRFTSPASILHLCLKFSLCIGLLACVPVLQAAAASTPLTAAEKSLRLFPETRDWRTVSAQRTLSGAALAERQPALLAAYRQLSTSPNVLEGPDCSWSERAFQHDLHDGHFYTLDINQDGHEDVIYTGNALCAEGNATLIWFGNAQGYTIKQDGIFREQLLRISADGSQLSSVADSCCGALAEAYFIGNSDNLRQFTRVKLHTATILPEHTLNQKSTVTAHQTLILRSSPSRQDRYDLGLSSMMQHAVYGNIVRRYQPGARYRILGGEYRQAQHWLFISVNEDSDRLVTQDPYQGVRSGWIQLTGSPSRAPHRLPTGAVPPP</sequence>
<accession>A0A923KZU9</accession>
<evidence type="ECO:0000313" key="3">
    <source>
        <dbReference type="Proteomes" id="UP000612361"/>
    </source>
</evidence>
<dbReference type="EMBL" id="JACOGG010000018">
    <property type="protein sequence ID" value="MBC3936665.1"/>
    <property type="molecule type" value="Genomic_DNA"/>
</dbReference>
<gene>
    <name evidence="2" type="ORF">H8K47_14960</name>
</gene>
<feature type="chain" id="PRO_5037909427" evidence="1">
    <location>
        <begin position="34"/>
        <end position="323"/>
    </location>
</feature>
<protein>
    <submittedName>
        <fullName evidence="2">Uncharacterized protein</fullName>
    </submittedName>
</protein>
<comment type="caution">
    <text evidence="2">The sequence shown here is derived from an EMBL/GenBank/DDBJ whole genome shotgun (WGS) entry which is preliminary data.</text>
</comment>
<name>A0A923KZU9_9BURK</name>
<keyword evidence="3" id="KW-1185">Reference proteome</keyword>